<accession>A0AAU8ATI4</accession>
<reference evidence="1" key="1">
    <citation type="submission" date="2024-03" db="EMBL/GenBank/DDBJ databases">
        <title>Diverse circular DNA viruses in blood, oral, and fecal samples of captive lemurs.</title>
        <authorList>
            <person name="Paietta E.N."/>
            <person name="Kraberger S."/>
            <person name="Lund M.C."/>
            <person name="Custer J.M."/>
            <person name="Vargas K.M."/>
            <person name="Ehmke E.E."/>
            <person name="Yoder A.D."/>
            <person name="Varsani A."/>
        </authorList>
    </citation>
    <scope>NUCLEOTIDE SEQUENCE</scope>
    <source>
        <strain evidence="1">Duke_17_45</strain>
    </source>
</reference>
<sequence length="75" mass="8556">MTVKIFKMGEIIIKCPRCKQVLADCDCPDSFANESDPAFKEQEKILKRIQEIGFNVVTCGYCGQTILIEKEKKIK</sequence>
<proteinExistence type="predicted"/>
<organism evidence="1">
    <name type="scientific">Dulem virus 31</name>
    <dbReference type="NCBI Taxonomy" id="3145749"/>
    <lineage>
        <taxon>Viruses</taxon>
        <taxon>Monodnaviria</taxon>
        <taxon>Sangervirae</taxon>
        <taxon>Phixviricota</taxon>
        <taxon>Malgrandaviricetes</taxon>
        <taxon>Petitvirales</taxon>
        <taxon>Microviridae</taxon>
        <taxon>Microvirus</taxon>
    </lineage>
</organism>
<dbReference type="EMBL" id="PP511318">
    <property type="protein sequence ID" value="XCD03108.1"/>
    <property type="molecule type" value="Genomic_DNA"/>
</dbReference>
<protein>
    <submittedName>
        <fullName evidence="1">Uncharacterized protein</fullName>
    </submittedName>
</protein>
<evidence type="ECO:0000313" key="1">
    <source>
        <dbReference type="EMBL" id="XCD03108.1"/>
    </source>
</evidence>
<name>A0AAU8ATI4_9VIRU</name>